<dbReference type="AlphaFoldDB" id="K0TAR6"/>
<reference evidence="2 3" key="1">
    <citation type="journal article" date="2012" name="Genome Biol.">
        <title>Genome and low-iron response of an oceanic diatom adapted to chronic iron limitation.</title>
        <authorList>
            <person name="Lommer M."/>
            <person name="Specht M."/>
            <person name="Roy A.S."/>
            <person name="Kraemer L."/>
            <person name="Andreson R."/>
            <person name="Gutowska M.A."/>
            <person name="Wolf J."/>
            <person name="Bergner S.V."/>
            <person name="Schilhabel M.B."/>
            <person name="Klostermeier U.C."/>
            <person name="Beiko R.G."/>
            <person name="Rosenstiel P."/>
            <person name="Hippler M."/>
            <person name="Laroche J."/>
        </authorList>
    </citation>
    <scope>NUCLEOTIDE SEQUENCE [LARGE SCALE GENOMIC DNA]</scope>
    <source>
        <strain evidence="2 3">CCMP1005</strain>
    </source>
</reference>
<sequence>GEFEMFELDDEDEEATGSRSSSSHSKRRARSSGAIRRARFSSSQIPASSDDEGEEKQSPLSRKDLNFQGRSDEVADANDLELVSDVTDADFSDDDSYQPSVLSDDTTSDDEDELDWNPVPMKVNIRFNGTPSDSLTRTIHRAPPDLTPRRAPIALSADPSVRSGHRYILFIFPKLTHPRTHEQALHNSYGSTKPFTGLVSPLCYLLRNVNARRVGKINTIPTVSSNQSELVHVYSGPPPSSLRRSGVYHPPGFSTPSAIGSGKVRDPFVRTGGALTSTMSPDPPSTTTSSGTPSAPGRSGGTGSAPAGVSPSSTRSSIVLQAHQLLRHASRRSAALNAARALDRSFDREYDDFNNHVAALDAQLDRLESGESVSDADLSRSILALSPLVGSSPAAADGRPTPRTLSDSFGDRDPASVQRETAAALADDGLVLQDRSLVGQSPAADDLVSDPDDDGTSVPASDDASVLADDDVSVPADDGASFTDGDDGPHQASFGRGRFRRFLGGLGSGWGSGRPAPRVSPADGARSSGGPAFRTPRSSSDQDARAPSARWRRQSSSRHGPPPRTQPRPPPDVTFLGVQWLRFGRSPSEFLKLHHEPPTPDDHKSIRHFSTLKSFGGSFDYNPSALFGSQSSSDAVEATIVAFQAVLRGFKLTCDSYHLSSLFSVLFYSPSVDSGVPGSATALRALSAFNGTPGVDFFSLLDPSLVVTPSLVSSVRRFQGFFNCFAPEDRIKSAGYALLALLNNCSSALRDWVYARTAGLPEVEKGPATLMACILLRVTSCDDAFLSAVISRLIHFDFGAVKFDMIAARIRVMSMANWLGDSRLPAGIVSFILQSVAKSPHPAFANYSRTLAINISQGAVSLDGPTRCEQLATLLEMLEKQYLHLLRFSELGGDGGGARPQSSFAITDVPAPAPALPSDDVSRAFSAFSVAEVSDLASGLTSADLSTLARACIAANETLARSGKPPLTFTQVRSIKCHQCGGPHHKKHCDKLHLPQTEAGRRAEAETRDRRARREEARRTQRDRRSAAPSASRALLSSFLDNVLDATDPDDASVPDSPDASDESLIAAMTARFDMATDLSKE</sequence>
<feature type="region of interest" description="Disordered" evidence="1">
    <location>
        <begin position="508"/>
        <end position="573"/>
    </location>
</feature>
<feature type="region of interest" description="Disordered" evidence="1">
    <location>
        <begin position="235"/>
        <end position="315"/>
    </location>
</feature>
<feature type="compositionally biased region" description="Acidic residues" evidence="1">
    <location>
        <begin position="87"/>
        <end position="96"/>
    </location>
</feature>
<feature type="compositionally biased region" description="Basic and acidic residues" evidence="1">
    <location>
        <begin position="55"/>
        <end position="73"/>
    </location>
</feature>
<feature type="compositionally biased region" description="Low complexity" evidence="1">
    <location>
        <begin position="457"/>
        <end position="478"/>
    </location>
</feature>
<evidence type="ECO:0000313" key="3">
    <source>
        <dbReference type="Proteomes" id="UP000266841"/>
    </source>
</evidence>
<feature type="region of interest" description="Disordered" evidence="1">
    <location>
        <begin position="390"/>
        <end position="418"/>
    </location>
</feature>
<comment type="caution">
    <text evidence="2">The sequence shown here is derived from an EMBL/GenBank/DDBJ whole genome shotgun (WGS) entry which is preliminary data.</text>
</comment>
<evidence type="ECO:0000256" key="1">
    <source>
        <dbReference type="SAM" id="MobiDB-lite"/>
    </source>
</evidence>
<evidence type="ECO:0000313" key="2">
    <source>
        <dbReference type="EMBL" id="EJK75838.1"/>
    </source>
</evidence>
<feature type="compositionally biased region" description="Low complexity" evidence="1">
    <location>
        <begin position="276"/>
        <end position="297"/>
    </location>
</feature>
<feature type="region of interest" description="Disordered" evidence="1">
    <location>
        <begin position="129"/>
        <end position="151"/>
    </location>
</feature>
<organism evidence="2 3">
    <name type="scientific">Thalassiosira oceanica</name>
    <name type="common">Marine diatom</name>
    <dbReference type="NCBI Taxonomy" id="159749"/>
    <lineage>
        <taxon>Eukaryota</taxon>
        <taxon>Sar</taxon>
        <taxon>Stramenopiles</taxon>
        <taxon>Ochrophyta</taxon>
        <taxon>Bacillariophyta</taxon>
        <taxon>Coscinodiscophyceae</taxon>
        <taxon>Thalassiosirophycidae</taxon>
        <taxon>Thalassiosirales</taxon>
        <taxon>Thalassiosiraceae</taxon>
        <taxon>Thalassiosira</taxon>
    </lineage>
</organism>
<proteinExistence type="predicted"/>
<feature type="compositionally biased region" description="Basic and acidic residues" evidence="1">
    <location>
        <begin position="999"/>
        <end position="1026"/>
    </location>
</feature>
<feature type="region of interest" description="Disordered" evidence="1">
    <location>
        <begin position="993"/>
        <end position="1032"/>
    </location>
</feature>
<gene>
    <name evidence="2" type="ORF">THAOC_02427</name>
</gene>
<feature type="compositionally biased region" description="Pro residues" evidence="1">
    <location>
        <begin position="560"/>
        <end position="572"/>
    </location>
</feature>
<name>K0TAR6_THAOC</name>
<dbReference type="Proteomes" id="UP000266841">
    <property type="component" value="Unassembled WGS sequence"/>
</dbReference>
<feature type="non-terminal residue" evidence="2">
    <location>
        <position position="1"/>
    </location>
</feature>
<feature type="compositionally biased region" description="Low complexity" evidence="1">
    <location>
        <begin position="31"/>
        <end position="43"/>
    </location>
</feature>
<dbReference type="EMBL" id="AGNL01002694">
    <property type="protein sequence ID" value="EJK75838.1"/>
    <property type="molecule type" value="Genomic_DNA"/>
</dbReference>
<accession>K0TAR6</accession>
<protein>
    <submittedName>
        <fullName evidence="2">Uncharacterized protein</fullName>
    </submittedName>
</protein>
<feature type="region of interest" description="Disordered" evidence="1">
    <location>
        <begin position="1"/>
        <end position="116"/>
    </location>
</feature>
<feature type="compositionally biased region" description="Acidic residues" evidence="1">
    <location>
        <begin position="1"/>
        <end position="15"/>
    </location>
</feature>
<keyword evidence="3" id="KW-1185">Reference proteome</keyword>
<feature type="region of interest" description="Disordered" evidence="1">
    <location>
        <begin position="1045"/>
        <end position="1064"/>
    </location>
</feature>
<feature type="compositionally biased region" description="Acidic residues" evidence="1">
    <location>
        <begin position="106"/>
        <end position="115"/>
    </location>
</feature>
<feature type="region of interest" description="Disordered" evidence="1">
    <location>
        <begin position="441"/>
        <end position="496"/>
    </location>
</feature>